<keyword evidence="2" id="KW-1185">Reference proteome</keyword>
<accession>A0AB73SZF5</accession>
<dbReference type="RefSeq" id="WP_109748090.1">
    <property type="nucleotide sequence ID" value="NZ_JANKBI010000015.1"/>
</dbReference>
<gene>
    <name evidence="1" type="ORF">C7383_11577</name>
</gene>
<comment type="caution">
    <text evidence="1">The sequence shown here is derived from an EMBL/GenBank/DDBJ whole genome shotgun (WGS) entry which is preliminary data.</text>
</comment>
<dbReference type="AlphaFoldDB" id="A0AB73SZF5"/>
<evidence type="ECO:0000313" key="2">
    <source>
        <dbReference type="Proteomes" id="UP000245412"/>
    </source>
</evidence>
<protein>
    <recommendedName>
        <fullName evidence="3">4Fe-4S ferredoxin-type domain-containing protein</fullName>
    </recommendedName>
</protein>
<dbReference type="Proteomes" id="UP000245412">
    <property type="component" value="Unassembled WGS sequence"/>
</dbReference>
<name>A0AB73SZF5_9FIRM</name>
<evidence type="ECO:0008006" key="3">
    <source>
        <dbReference type="Google" id="ProtNLM"/>
    </source>
</evidence>
<sequence length="60" mass="6816">MKIIFDSEDEKEKFIQSMANAETCPSAMLLEELIDCMGCGTCLKCWRFATNRSNITVGYK</sequence>
<reference evidence="1 2" key="1">
    <citation type="submission" date="2018-05" db="EMBL/GenBank/DDBJ databases">
        <authorList>
            <person name="Goeker M."/>
            <person name="Huntemann M."/>
            <person name="Clum A."/>
            <person name="Pillay M."/>
            <person name="Palaniappan K."/>
            <person name="Varghese N."/>
            <person name="Mikhailova N."/>
            <person name="Stamatis D."/>
            <person name="Reddy T."/>
            <person name="Daum C."/>
            <person name="Shapiro N."/>
            <person name="Ivanova N."/>
            <person name="Kyrpides N."/>
            <person name="Woyke T."/>
        </authorList>
    </citation>
    <scope>NUCLEOTIDE SEQUENCE [LARGE SCALE GENOMIC DNA]</scope>
    <source>
        <strain evidence="1 2">DSM 26524</strain>
    </source>
</reference>
<organism evidence="1 2">
    <name type="scientific">Murimonas intestini</name>
    <dbReference type="NCBI Taxonomy" id="1337051"/>
    <lineage>
        <taxon>Bacteria</taxon>
        <taxon>Bacillati</taxon>
        <taxon>Bacillota</taxon>
        <taxon>Clostridia</taxon>
        <taxon>Lachnospirales</taxon>
        <taxon>Lachnospiraceae</taxon>
        <taxon>Murimonas</taxon>
    </lineage>
</organism>
<proteinExistence type="predicted"/>
<dbReference type="EMBL" id="QGGY01000015">
    <property type="protein sequence ID" value="PWJ72921.1"/>
    <property type="molecule type" value="Genomic_DNA"/>
</dbReference>
<evidence type="ECO:0000313" key="1">
    <source>
        <dbReference type="EMBL" id="PWJ72921.1"/>
    </source>
</evidence>